<dbReference type="InterPro" id="IPR006115">
    <property type="entry name" value="6PGDH_NADP-bd"/>
</dbReference>
<dbReference type="PANTHER" id="PTHR43060">
    <property type="entry name" value="3-HYDROXYISOBUTYRATE DEHYDROGENASE-LIKE 1, MITOCHONDRIAL-RELATED"/>
    <property type="match status" value="1"/>
</dbReference>
<dbReference type="GO" id="GO:0016491">
    <property type="term" value="F:oxidoreductase activity"/>
    <property type="evidence" value="ECO:0007669"/>
    <property type="project" value="UniProtKB-KW"/>
</dbReference>
<dbReference type="GO" id="GO:0051287">
    <property type="term" value="F:NAD binding"/>
    <property type="evidence" value="ECO:0007669"/>
    <property type="project" value="InterPro"/>
</dbReference>
<dbReference type="Gene3D" id="3.40.50.720">
    <property type="entry name" value="NAD(P)-binding Rossmann-like Domain"/>
    <property type="match status" value="1"/>
</dbReference>
<dbReference type="AlphaFoldDB" id="A0A356LLQ8"/>
<evidence type="ECO:0000256" key="3">
    <source>
        <dbReference type="PIRSR" id="PIRSR000103-1"/>
    </source>
</evidence>
<dbReference type="Pfam" id="PF14833">
    <property type="entry name" value="NAD_binding_11"/>
    <property type="match status" value="1"/>
</dbReference>
<sequence length="298" mass="32083">MKESSNVLGFIGVGVMGEFMCANLIRSGKGKVHVYDIQPEPVGRLQKMGAIASGSLQQLAQDTDIVFLSLPSISQVQEVCLGDGGLLSEGNSRIKFVVDMSTSDVARTRELAVALQKQGVTLIDAPVARMRQAARDGTLLITVGAEPDTFEMIKPYLETMGSDIVLCGQTGCGQVVKIMNNMIVFMTVQALAESLVIGKRAGVDPALMFDALTKGSADSFVLRNPGLKALSKDTFPEKTFPTEYAIKDIRLALTLAEDGKVDAKAAKLTHSLLEQTRDAGFVKEYYPVMVKLIEKGYA</sequence>
<evidence type="ECO:0000256" key="2">
    <source>
        <dbReference type="ARBA" id="ARBA00023027"/>
    </source>
</evidence>
<dbReference type="InterPro" id="IPR008927">
    <property type="entry name" value="6-PGluconate_DH-like_C_sf"/>
</dbReference>
<accession>A0A356LLQ8</accession>
<proteinExistence type="predicted"/>
<keyword evidence="2" id="KW-0520">NAD</keyword>
<dbReference type="PANTHER" id="PTHR43060:SF15">
    <property type="entry name" value="3-HYDROXYISOBUTYRATE DEHYDROGENASE-LIKE 1, MITOCHONDRIAL-RELATED"/>
    <property type="match status" value="1"/>
</dbReference>
<feature type="domain" description="3-hydroxyisobutyrate dehydrogenase-like NAD-binding" evidence="5">
    <location>
        <begin position="171"/>
        <end position="280"/>
    </location>
</feature>
<evidence type="ECO:0000313" key="6">
    <source>
        <dbReference type="EMBL" id="HBP31927.1"/>
    </source>
</evidence>
<dbReference type="GO" id="GO:0050661">
    <property type="term" value="F:NADP binding"/>
    <property type="evidence" value="ECO:0007669"/>
    <property type="project" value="InterPro"/>
</dbReference>
<protein>
    <submittedName>
        <fullName evidence="6">2-hydroxy-3-oxopropionate reductase</fullName>
    </submittedName>
</protein>
<reference evidence="6 7" key="1">
    <citation type="journal article" date="2018" name="Nat. Biotechnol.">
        <title>A standardized bacterial taxonomy based on genome phylogeny substantially revises the tree of life.</title>
        <authorList>
            <person name="Parks D.H."/>
            <person name="Chuvochina M."/>
            <person name="Waite D.W."/>
            <person name="Rinke C."/>
            <person name="Skarshewski A."/>
            <person name="Chaumeil P.A."/>
            <person name="Hugenholtz P."/>
        </authorList>
    </citation>
    <scope>NUCLEOTIDE SEQUENCE [LARGE SCALE GENOMIC DNA]</scope>
    <source>
        <strain evidence="6">UBA10707</strain>
    </source>
</reference>
<feature type="domain" description="6-phosphogluconate dehydrogenase NADP-binding" evidence="4">
    <location>
        <begin position="8"/>
        <end position="168"/>
    </location>
</feature>
<evidence type="ECO:0000313" key="7">
    <source>
        <dbReference type="Proteomes" id="UP000264036"/>
    </source>
</evidence>
<evidence type="ECO:0000259" key="4">
    <source>
        <dbReference type="Pfam" id="PF03446"/>
    </source>
</evidence>
<dbReference type="SUPFAM" id="SSF51735">
    <property type="entry name" value="NAD(P)-binding Rossmann-fold domains"/>
    <property type="match status" value="1"/>
</dbReference>
<organism evidence="6 7">
    <name type="scientific">Advenella kashmirensis</name>
    <dbReference type="NCBI Taxonomy" id="310575"/>
    <lineage>
        <taxon>Bacteria</taxon>
        <taxon>Pseudomonadati</taxon>
        <taxon>Pseudomonadota</taxon>
        <taxon>Betaproteobacteria</taxon>
        <taxon>Burkholderiales</taxon>
        <taxon>Alcaligenaceae</taxon>
    </lineage>
</organism>
<dbReference type="Proteomes" id="UP000264036">
    <property type="component" value="Unassembled WGS sequence"/>
</dbReference>
<dbReference type="InterPro" id="IPR029154">
    <property type="entry name" value="HIBADH-like_NADP-bd"/>
</dbReference>
<dbReference type="PIRSF" id="PIRSF000103">
    <property type="entry name" value="HIBADH"/>
    <property type="match status" value="1"/>
</dbReference>
<keyword evidence="1" id="KW-0560">Oxidoreductase</keyword>
<feature type="active site" evidence="3">
    <location>
        <position position="177"/>
    </location>
</feature>
<dbReference type="Gene3D" id="1.10.1040.10">
    <property type="entry name" value="N-(1-d-carboxylethyl)-l-norvaline Dehydrogenase, domain 2"/>
    <property type="match status" value="1"/>
</dbReference>
<dbReference type="InterPro" id="IPR015815">
    <property type="entry name" value="HIBADH-related"/>
</dbReference>
<dbReference type="SUPFAM" id="SSF48179">
    <property type="entry name" value="6-phosphogluconate dehydrogenase C-terminal domain-like"/>
    <property type="match status" value="1"/>
</dbReference>
<gene>
    <name evidence="6" type="ORF">DD666_21275</name>
</gene>
<dbReference type="InterPro" id="IPR013328">
    <property type="entry name" value="6PGD_dom2"/>
</dbReference>
<name>A0A356LLQ8_9BURK</name>
<comment type="caution">
    <text evidence="6">The sequence shown here is derived from an EMBL/GenBank/DDBJ whole genome shotgun (WGS) entry which is preliminary data.</text>
</comment>
<evidence type="ECO:0000256" key="1">
    <source>
        <dbReference type="ARBA" id="ARBA00023002"/>
    </source>
</evidence>
<dbReference type="Pfam" id="PF03446">
    <property type="entry name" value="NAD_binding_2"/>
    <property type="match status" value="1"/>
</dbReference>
<dbReference type="EMBL" id="DOEK01000046">
    <property type="protein sequence ID" value="HBP31927.1"/>
    <property type="molecule type" value="Genomic_DNA"/>
</dbReference>
<evidence type="ECO:0000259" key="5">
    <source>
        <dbReference type="Pfam" id="PF14833"/>
    </source>
</evidence>
<dbReference type="InterPro" id="IPR036291">
    <property type="entry name" value="NAD(P)-bd_dom_sf"/>
</dbReference>